<sequence>MAVTFRSPTVPTRRPKVQADQDIAMTKAFGLVLGQMVRVANSQVRLEVDNALRTQLVQSQSQCEEKGIEMRHGLMVRVANSRVRLEVDDALRTQLPQSQSWCEEKGIEMR</sequence>
<organism evidence="1 2">
    <name type="scientific">Nepenthes gracilis</name>
    <name type="common">Slender pitcher plant</name>
    <dbReference type="NCBI Taxonomy" id="150966"/>
    <lineage>
        <taxon>Eukaryota</taxon>
        <taxon>Viridiplantae</taxon>
        <taxon>Streptophyta</taxon>
        <taxon>Embryophyta</taxon>
        <taxon>Tracheophyta</taxon>
        <taxon>Spermatophyta</taxon>
        <taxon>Magnoliopsida</taxon>
        <taxon>eudicotyledons</taxon>
        <taxon>Gunneridae</taxon>
        <taxon>Pentapetalae</taxon>
        <taxon>Caryophyllales</taxon>
        <taxon>Nepenthaceae</taxon>
        <taxon>Nepenthes</taxon>
    </lineage>
</organism>
<proteinExistence type="predicted"/>
<dbReference type="EMBL" id="BSYO01000037">
    <property type="protein sequence ID" value="GMH30052.1"/>
    <property type="molecule type" value="Genomic_DNA"/>
</dbReference>
<evidence type="ECO:0000313" key="1">
    <source>
        <dbReference type="EMBL" id="GMH30052.1"/>
    </source>
</evidence>
<dbReference type="AlphaFoldDB" id="A0AAD3TIE7"/>
<name>A0AAD3TIE7_NEPGR</name>
<gene>
    <name evidence="1" type="ORF">Nepgr_031895</name>
</gene>
<evidence type="ECO:0000313" key="2">
    <source>
        <dbReference type="Proteomes" id="UP001279734"/>
    </source>
</evidence>
<protein>
    <submittedName>
        <fullName evidence="1">Uncharacterized protein</fullName>
    </submittedName>
</protein>
<dbReference type="Proteomes" id="UP001279734">
    <property type="component" value="Unassembled WGS sequence"/>
</dbReference>
<keyword evidence="2" id="KW-1185">Reference proteome</keyword>
<accession>A0AAD3TIE7</accession>
<reference evidence="1" key="1">
    <citation type="submission" date="2023-05" db="EMBL/GenBank/DDBJ databases">
        <title>Nepenthes gracilis genome sequencing.</title>
        <authorList>
            <person name="Fukushima K."/>
        </authorList>
    </citation>
    <scope>NUCLEOTIDE SEQUENCE</scope>
    <source>
        <strain evidence="1">SING2019-196</strain>
    </source>
</reference>
<comment type="caution">
    <text evidence="1">The sequence shown here is derived from an EMBL/GenBank/DDBJ whole genome shotgun (WGS) entry which is preliminary data.</text>
</comment>